<keyword evidence="4" id="KW-0012">Acyltransferase</keyword>
<proteinExistence type="inferred from homology"/>
<evidence type="ECO:0000256" key="1">
    <source>
        <dbReference type="ARBA" id="ARBA00008217"/>
    </source>
</evidence>
<evidence type="ECO:0000313" key="8">
    <source>
        <dbReference type="Proteomes" id="UP001209570"/>
    </source>
</evidence>
<comment type="similarity">
    <text evidence="1">Belongs to the FabD family.</text>
</comment>
<evidence type="ECO:0000256" key="5">
    <source>
        <dbReference type="ARBA" id="ARBA00048462"/>
    </source>
</evidence>
<dbReference type="SUPFAM" id="SSF55048">
    <property type="entry name" value="Probable ACP-binding domain of malonyl-CoA ACP transacylase"/>
    <property type="match status" value="1"/>
</dbReference>
<dbReference type="SUPFAM" id="SSF52151">
    <property type="entry name" value="FabD/lysophospholipase-like"/>
    <property type="match status" value="2"/>
</dbReference>
<dbReference type="InterPro" id="IPR016035">
    <property type="entry name" value="Acyl_Trfase/lysoPLipase"/>
</dbReference>
<name>A0AAD5M8F3_PYTIN</name>
<dbReference type="EC" id="2.3.1.39" evidence="2"/>
<dbReference type="PIRSF" id="PIRSF000446">
    <property type="entry name" value="Mct"/>
    <property type="match status" value="1"/>
</dbReference>
<comment type="catalytic activity">
    <reaction evidence="5">
        <text>holo-[ACP] + malonyl-CoA = malonyl-[ACP] + CoA</text>
        <dbReference type="Rhea" id="RHEA:41792"/>
        <dbReference type="Rhea" id="RHEA-COMP:9623"/>
        <dbReference type="Rhea" id="RHEA-COMP:9685"/>
        <dbReference type="ChEBI" id="CHEBI:57287"/>
        <dbReference type="ChEBI" id="CHEBI:57384"/>
        <dbReference type="ChEBI" id="CHEBI:64479"/>
        <dbReference type="ChEBI" id="CHEBI:78449"/>
        <dbReference type="EC" id="2.3.1.39"/>
    </reaction>
</comment>
<dbReference type="GO" id="GO:0006633">
    <property type="term" value="P:fatty acid biosynthetic process"/>
    <property type="evidence" value="ECO:0007669"/>
    <property type="project" value="TreeGrafter"/>
</dbReference>
<protein>
    <recommendedName>
        <fullName evidence="2">[acyl-carrier-protein] S-malonyltransferase</fullName>
        <ecNumber evidence="2">2.3.1.39</ecNumber>
    </recommendedName>
</protein>
<feature type="domain" description="Malonyl-CoA:ACP transacylase (MAT)" evidence="6">
    <location>
        <begin position="11"/>
        <end position="348"/>
    </location>
</feature>
<organism evidence="7 8">
    <name type="scientific">Pythium insidiosum</name>
    <name type="common">Pythiosis disease agent</name>
    <dbReference type="NCBI Taxonomy" id="114742"/>
    <lineage>
        <taxon>Eukaryota</taxon>
        <taxon>Sar</taxon>
        <taxon>Stramenopiles</taxon>
        <taxon>Oomycota</taxon>
        <taxon>Peronosporomycetes</taxon>
        <taxon>Pythiales</taxon>
        <taxon>Pythiaceae</taxon>
        <taxon>Pythium</taxon>
    </lineage>
</organism>
<dbReference type="GO" id="GO:0004314">
    <property type="term" value="F:[acyl-carrier-protein] S-malonyltransferase activity"/>
    <property type="evidence" value="ECO:0007669"/>
    <property type="project" value="UniProtKB-EC"/>
</dbReference>
<keyword evidence="8" id="KW-1185">Reference proteome</keyword>
<accession>A0AAD5M8F3</accession>
<dbReference type="Proteomes" id="UP001209570">
    <property type="component" value="Unassembled WGS sequence"/>
</dbReference>
<comment type="caution">
    <text evidence="7">The sequence shown here is derived from an EMBL/GenBank/DDBJ whole genome shotgun (WGS) entry which is preliminary data.</text>
</comment>
<dbReference type="Pfam" id="PF00698">
    <property type="entry name" value="Acyl_transf_1"/>
    <property type="match status" value="1"/>
</dbReference>
<dbReference type="Gene3D" id="3.40.366.10">
    <property type="entry name" value="Malonyl-Coenzyme A Acyl Carrier Protein, domain 2"/>
    <property type="match status" value="2"/>
</dbReference>
<dbReference type="EMBL" id="JAKCXM010000040">
    <property type="protein sequence ID" value="KAJ0405784.1"/>
    <property type="molecule type" value="Genomic_DNA"/>
</dbReference>
<dbReference type="InterPro" id="IPR014043">
    <property type="entry name" value="Acyl_transferase_dom"/>
</dbReference>
<dbReference type="SMART" id="SM00827">
    <property type="entry name" value="PKS_AT"/>
    <property type="match status" value="1"/>
</dbReference>
<keyword evidence="3" id="KW-0808">Transferase</keyword>
<evidence type="ECO:0000313" key="7">
    <source>
        <dbReference type="EMBL" id="KAJ0405784.1"/>
    </source>
</evidence>
<evidence type="ECO:0000256" key="2">
    <source>
        <dbReference type="ARBA" id="ARBA00013258"/>
    </source>
</evidence>
<evidence type="ECO:0000256" key="4">
    <source>
        <dbReference type="ARBA" id="ARBA00023315"/>
    </source>
</evidence>
<dbReference type="InterPro" id="IPR016036">
    <property type="entry name" value="Malonyl_transacylase_ACP-bd"/>
</dbReference>
<dbReference type="FunFam" id="3.30.70.250:FF:000001">
    <property type="entry name" value="Malonyl CoA-acyl carrier protein transacylase"/>
    <property type="match status" value="1"/>
</dbReference>
<dbReference type="InterPro" id="IPR024925">
    <property type="entry name" value="Malonyl_CoA-ACP_transAc"/>
</dbReference>
<dbReference type="AlphaFoldDB" id="A0AAD5M8F3"/>
<sequence>MSSSHVRRVLVFPGQGSQRVGMAKDLLESWPRVVGDVLEEASEAIQTNLGRLMTEGPADRLTQTQFAQPAILSHSIAVLRVLQTQFAQPAILSHSIAVLRVLQQSRQQERDFDVTEQASLAMGHSLGEYSALVATHAMPFDEAVRLVHFRGQAMQRAVPAGAGAMAALMPVTPESAEEICSLAAERTGLVCQVANYNSSKQSVISGDASAVEAAIAIAKAEKKVRRAVPLDVSAPFHCALMQPAAAELAERLQATLPSLQPPRVPVVWNVEAEASEKDLQGIIDVLTKQVVEPVRWSQSVDYALAGGATSFLELGFGGVLSGLVKQHAPSTHTESLGTVEQLTAFLKQS</sequence>
<gene>
    <name evidence="7" type="ORF">P43SY_003634</name>
</gene>
<evidence type="ECO:0000259" key="6">
    <source>
        <dbReference type="SMART" id="SM00827"/>
    </source>
</evidence>
<dbReference type="PANTHER" id="PTHR42681">
    <property type="entry name" value="MALONYL-COA-ACYL CARRIER PROTEIN TRANSACYLASE, MITOCHONDRIAL"/>
    <property type="match status" value="1"/>
</dbReference>
<dbReference type="InterPro" id="IPR050858">
    <property type="entry name" value="Mal-CoA-ACP_Trans/PKS_FabD"/>
</dbReference>
<dbReference type="PANTHER" id="PTHR42681:SF1">
    <property type="entry name" value="MALONYL-COA-ACYL CARRIER PROTEIN TRANSACYLASE, MITOCHONDRIAL"/>
    <property type="match status" value="1"/>
</dbReference>
<dbReference type="InterPro" id="IPR001227">
    <property type="entry name" value="Ac_transferase_dom_sf"/>
</dbReference>
<evidence type="ECO:0000256" key="3">
    <source>
        <dbReference type="ARBA" id="ARBA00022679"/>
    </source>
</evidence>
<reference evidence="7" key="1">
    <citation type="submission" date="2021-12" db="EMBL/GenBank/DDBJ databases">
        <title>Prjna785345.</title>
        <authorList>
            <person name="Rujirawat T."/>
            <person name="Krajaejun T."/>
        </authorList>
    </citation>
    <scope>NUCLEOTIDE SEQUENCE</scope>
    <source>
        <strain evidence="7">Pi057C3</strain>
    </source>
</reference>